<dbReference type="InterPro" id="IPR013154">
    <property type="entry name" value="ADH-like_N"/>
</dbReference>
<dbReference type="Proteomes" id="UP000281915">
    <property type="component" value="Unassembled WGS sequence"/>
</dbReference>
<dbReference type="SMART" id="SM00829">
    <property type="entry name" value="PKS_ER"/>
    <property type="match status" value="1"/>
</dbReference>
<dbReference type="InterPro" id="IPR036291">
    <property type="entry name" value="NAD(P)-bd_dom_sf"/>
</dbReference>
<dbReference type="SUPFAM" id="SSF51735">
    <property type="entry name" value="NAD(P)-binding Rossmann-fold domains"/>
    <property type="match status" value="1"/>
</dbReference>
<dbReference type="InterPro" id="IPR052733">
    <property type="entry name" value="Chloroplast_QOR"/>
</dbReference>
<sequence length="326" mass="35749">MRAIVYTKYGPPDVLQLKEVAKPTPRDNEILVKIYATTVTAGDCRIRKADPFAARFFNGLLRPKKVKILGIELAGIVEATGLDVKRYKKGDQVFAACGFGFGAYAEYRCLPEDGTVAIKPANLTYEDAAAVPVGGMTALHFLRKGNIRSGQKVLIYGASGSVGTFAVQLAKYFGAEVTGVCSTTNLELVKSLGADKVIDYTKEDFTQSSETFDIIFDTVGKSSFSGCLKTLKQNGYYLRAVHMELLPIMRGLWTSMTSSKKVIGGVASSDKSEDLYFLKELMEAGKVKAVIDRRYRLEQISEAHSYVENGHKKGNVVIIVEHDNKL</sequence>
<comment type="caution">
    <text evidence="2">The sequence shown here is derived from an EMBL/GenBank/DDBJ whole genome shotgun (WGS) entry which is preliminary data.</text>
</comment>
<dbReference type="Pfam" id="PF08240">
    <property type="entry name" value="ADH_N"/>
    <property type="match status" value="1"/>
</dbReference>
<gene>
    <name evidence="2" type="ORF">EDM58_18165</name>
</gene>
<dbReference type="InterPro" id="IPR011032">
    <property type="entry name" value="GroES-like_sf"/>
</dbReference>
<dbReference type="SUPFAM" id="SSF50129">
    <property type="entry name" value="GroES-like"/>
    <property type="match status" value="1"/>
</dbReference>
<evidence type="ECO:0000313" key="3">
    <source>
        <dbReference type="Proteomes" id="UP000281915"/>
    </source>
</evidence>
<dbReference type="CDD" id="cd08267">
    <property type="entry name" value="MDR1"/>
    <property type="match status" value="1"/>
</dbReference>
<evidence type="ECO:0000313" key="2">
    <source>
        <dbReference type="EMBL" id="RNB75986.1"/>
    </source>
</evidence>
<dbReference type="AlphaFoldDB" id="A0A3M8CJQ1"/>
<evidence type="ECO:0000259" key="1">
    <source>
        <dbReference type="SMART" id="SM00829"/>
    </source>
</evidence>
<dbReference type="Gene3D" id="3.40.50.720">
    <property type="entry name" value="NAD(P)-binding Rossmann-like Domain"/>
    <property type="match status" value="1"/>
</dbReference>
<dbReference type="GO" id="GO:0016491">
    <property type="term" value="F:oxidoreductase activity"/>
    <property type="evidence" value="ECO:0007669"/>
    <property type="project" value="InterPro"/>
</dbReference>
<dbReference type="PANTHER" id="PTHR44013:SF1">
    <property type="entry name" value="ZINC-TYPE ALCOHOL DEHYDROGENASE-LIKE PROTEIN C16A3.02C"/>
    <property type="match status" value="1"/>
</dbReference>
<dbReference type="PANTHER" id="PTHR44013">
    <property type="entry name" value="ZINC-TYPE ALCOHOL DEHYDROGENASE-LIKE PROTEIN C16A3.02C"/>
    <property type="match status" value="1"/>
</dbReference>
<dbReference type="EMBL" id="RHHT01000044">
    <property type="protein sequence ID" value="RNB75986.1"/>
    <property type="molecule type" value="Genomic_DNA"/>
</dbReference>
<accession>A0A3M8CJQ1</accession>
<dbReference type="Pfam" id="PF13602">
    <property type="entry name" value="ADH_zinc_N_2"/>
    <property type="match status" value="1"/>
</dbReference>
<dbReference type="RefSeq" id="WP_122914578.1">
    <property type="nucleotide sequence ID" value="NZ_RHHT01000044.1"/>
</dbReference>
<feature type="domain" description="Enoyl reductase (ER)" evidence="1">
    <location>
        <begin position="10"/>
        <end position="318"/>
    </location>
</feature>
<name>A0A3M8CJQ1_9BACL</name>
<dbReference type="Gene3D" id="3.90.180.10">
    <property type="entry name" value="Medium-chain alcohol dehydrogenases, catalytic domain"/>
    <property type="match status" value="1"/>
</dbReference>
<dbReference type="InterPro" id="IPR020843">
    <property type="entry name" value="ER"/>
</dbReference>
<proteinExistence type="predicted"/>
<protein>
    <submittedName>
        <fullName evidence="2">NAD(P)-dependent alcohol dehydrogenase</fullName>
    </submittedName>
</protein>
<organism evidence="2 3">
    <name type="scientific">Brevibacillus panacihumi</name>
    <dbReference type="NCBI Taxonomy" id="497735"/>
    <lineage>
        <taxon>Bacteria</taxon>
        <taxon>Bacillati</taxon>
        <taxon>Bacillota</taxon>
        <taxon>Bacilli</taxon>
        <taxon>Bacillales</taxon>
        <taxon>Paenibacillaceae</taxon>
        <taxon>Brevibacillus</taxon>
    </lineage>
</organism>
<reference evidence="2 3" key="1">
    <citation type="submission" date="2018-10" db="EMBL/GenBank/DDBJ databases">
        <title>Phylogenomics of Brevibacillus.</title>
        <authorList>
            <person name="Dunlap C."/>
        </authorList>
    </citation>
    <scope>NUCLEOTIDE SEQUENCE [LARGE SCALE GENOMIC DNA]</scope>
    <source>
        <strain evidence="2 3">JCM 15085</strain>
    </source>
</reference>